<dbReference type="InterPro" id="IPR023393">
    <property type="entry name" value="START-like_dom_sf"/>
</dbReference>
<name>A0ABS1Z8N0_9GAMM</name>
<proteinExistence type="predicted"/>
<reference evidence="1 2" key="1">
    <citation type="submission" date="2021-01" db="EMBL/GenBank/DDBJ databases">
        <title>Complete genome sequence of Pantoea eucrina OB49, a heavy metal tolerant bacterium with PGPR potential isolated from wheat in Algeria.</title>
        <authorList>
            <person name="Lekired A."/>
            <person name="Ouzari I.H."/>
        </authorList>
    </citation>
    <scope>NUCLEOTIDE SEQUENCE [LARGE SCALE GENOMIC DNA]</scope>
    <source>
        <strain evidence="1 2">OB49</strain>
    </source>
</reference>
<dbReference type="Gene3D" id="3.30.530.20">
    <property type="match status" value="1"/>
</dbReference>
<dbReference type="GeneID" id="84692891"/>
<dbReference type="SUPFAM" id="SSF55961">
    <property type="entry name" value="Bet v1-like"/>
    <property type="match status" value="1"/>
</dbReference>
<dbReference type="RefSeq" id="WP_039381299.1">
    <property type="nucleotide sequence ID" value="NZ_CP083448.1"/>
</dbReference>
<sequence>MLPSQTLTLTVPRNWLDLYETIWQPTCFAKWVSDLNGATLMQEGQYWRAKRGENSLKLRFTPHNPFGVMDYWTDNGSGKERYMPMRVIANGQGAELVAVLYCQPFTSDAHFVQEVAALRADMERLLYLLTH</sequence>
<evidence type="ECO:0000313" key="1">
    <source>
        <dbReference type="EMBL" id="MBM0748785.1"/>
    </source>
</evidence>
<organism evidence="1 2">
    <name type="scientific">Pantoea eucrina</name>
    <dbReference type="NCBI Taxonomy" id="472693"/>
    <lineage>
        <taxon>Bacteria</taxon>
        <taxon>Pseudomonadati</taxon>
        <taxon>Pseudomonadota</taxon>
        <taxon>Gammaproteobacteria</taxon>
        <taxon>Enterobacterales</taxon>
        <taxon>Erwiniaceae</taxon>
        <taxon>Pantoea</taxon>
    </lineage>
</organism>
<accession>A0ABS1Z8N0</accession>
<protein>
    <submittedName>
        <fullName evidence="1">Polyketide cyclase</fullName>
    </submittedName>
</protein>
<dbReference type="Proteomes" id="UP000809137">
    <property type="component" value="Unassembled WGS sequence"/>
</dbReference>
<comment type="caution">
    <text evidence="1">The sequence shown here is derived from an EMBL/GenBank/DDBJ whole genome shotgun (WGS) entry which is preliminary data.</text>
</comment>
<gene>
    <name evidence="1" type="ORF">JJB79_15410</name>
</gene>
<keyword evidence="2" id="KW-1185">Reference proteome</keyword>
<dbReference type="EMBL" id="JAFCXS010000013">
    <property type="protein sequence ID" value="MBM0748785.1"/>
    <property type="molecule type" value="Genomic_DNA"/>
</dbReference>
<evidence type="ECO:0000313" key="2">
    <source>
        <dbReference type="Proteomes" id="UP000809137"/>
    </source>
</evidence>